<dbReference type="OrthoDB" id="9801429at2"/>
<accession>A0A5B9ECX4</accession>
<sequence length="204" mass="23336">MAQVRQEASQRLFDLAEQQQGYFTTKQAKAAGFAENTHPYHVQVGNWIREHRGIYRLARFPATDRPDLALWSLWSKNRKEEVEGVYSHQTAISLHELSDLNPAKLHMTVPPNFRRNSEIPGVLILHHSHLAESDIQSGPGYRYTRPLQTVVDLIEDGTVEKNFIRQAARQAVDRGLITRQQIQKATMSEPAREFIEEAISRAAK</sequence>
<protein>
    <recommendedName>
        <fullName evidence="1">AbiEi antitoxin N-terminal domain-containing protein</fullName>
    </recommendedName>
</protein>
<dbReference type="AlphaFoldDB" id="A0A5B9ECX4"/>
<reference evidence="2 3" key="1">
    <citation type="submission" date="2019-08" db="EMBL/GenBank/DDBJ databases">
        <title>Complete genome sequence of Terriglobus albidus strain ORNL.</title>
        <authorList>
            <person name="Podar M."/>
        </authorList>
    </citation>
    <scope>NUCLEOTIDE SEQUENCE [LARGE SCALE GENOMIC DNA]</scope>
    <source>
        <strain evidence="2 3">ORNL</strain>
    </source>
</reference>
<dbReference type="Proteomes" id="UP000321820">
    <property type="component" value="Chromosome"/>
</dbReference>
<keyword evidence="3" id="KW-1185">Reference proteome</keyword>
<dbReference type="RefSeq" id="WP_147647377.1">
    <property type="nucleotide sequence ID" value="NZ_CP042806.1"/>
</dbReference>
<feature type="domain" description="AbiEi antitoxin N-terminal" evidence="1">
    <location>
        <begin position="10"/>
        <end position="58"/>
    </location>
</feature>
<evidence type="ECO:0000259" key="1">
    <source>
        <dbReference type="Pfam" id="PF13338"/>
    </source>
</evidence>
<dbReference type="Pfam" id="PF13338">
    <property type="entry name" value="AbiEi_4"/>
    <property type="match status" value="1"/>
</dbReference>
<organism evidence="2 3">
    <name type="scientific">Terriglobus albidus</name>
    <dbReference type="NCBI Taxonomy" id="1592106"/>
    <lineage>
        <taxon>Bacteria</taxon>
        <taxon>Pseudomonadati</taxon>
        <taxon>Acidobacteriota</taxon>
        <taxon>Terriglobia</taxon>
        <taxon>Terriglobales</taxon>
        <taxon>Acidobacteriaceae</taxon>
        <taxon>Terriglobus</taxon>
    </lineage>
</organism>
<evidence type="ECO:0000313" key="2">
    <source>
        <dbReference type="EMBL" id="QEE28187.1"/>
    </source>
</evidence>
<name>A0A5B9ECX4_9BACT</name>
<evidence type="ECO:0000313" key="3">
    <source>
        <dbReference type="Proteomes" id="UP000321820"/>
    </source>
</evidence>
<dbReference type="KEGG" id="talb:FTW19_09375"/>
<proteinExistence type="predicted"/>
<dbReference type="EMBL" id="CP042806">
    <property type="protein sequence ID" value="QEE28187.1"/>
    <property type="molecule type" value="Genomic_DNA"/>
</dbReference>
<gene>
    <name evidence="2" type="ORF">FTW19_09375</name>
</gene>
<dbReference type="InterPro" id="IPR025159">
    <property type="entry name" value="AbiEi_N"/>
</dbReference>